<organism evidence="2 3">
    <name type="scientific">Nitratidesulfovibrio vulgaris (strain ATCC 29579 / DSM 644 / CCUG 34227 / NCIMB 8303 / VKM B-1760 / Hildenborough)</name>
    <name type="common">Desulfovibrio vulgaris</name>
    <dbReference type="NCBI Taxonomy" id="882"/>
    <lineage>
        <taxon>Bacteria</taxon>
        <taxon>Pseudomonadati</taxon>
        <taxon>Thermodesulfobacteriota</taxon>
        <taxon>Desulfovibrionia</taxon>
        <taxon>Desulfovibrionales</taxon>
        <taxon>Desulfovibrionaceae</taxon>
        <taxon>Nitratidesulfovibrio</taxon>
    </lineage>
</organism>
<dbReference type="OrthoDB" id="378644at2"/>
<dbReference type="InterPro" id="IPR009826">
    <property type="entry name" value="DNA_circ_N"/>
</dbReference>
<dbReference type="PaxDb" id="882-DVU_2855"/>
<dbReference type="HOGENOM" id="CLU_046832_0_0_7"/>
<dbReference type="Proteomes" id="UP000002194">
    <property type="component" value="Chromosome"/>
</dbReference>
<proteinExistence type="predicted"/>
<protein>
    <submittedName>
        <fullName evidence="2">Tail/DNA circulation protein, putative</fullName>
    </submittedName>
</protein>
<sequence>MQNTPAWRRNLREASFRGVPFYVDARDMETGRRTALHEFPGRDIPYVEDLGRKARTISVEAYVLGPDYMPGRDALLDACEKAGPGRLVVPWTGEVAVVCTGCRLRESRADGGMAAFSLSFAEAGEAATPAGSVSSSRRADYRADNALAVAGRRLDRDLLRDGMPAGVLSDALMAMRSVADDVASYRSVYGDPSGLAGHVAALSGLSLSGFAALSPSSLLLPLFGDSAGIPASGHGQRSREMLSVAGATPQVTMPAGAGRVRTVQAENRMAIAAYQRQAAVAEAARSAALSAPESRREAATLRADVCDAIDGVLDDSRDDAVHTSFTDLRTATVRALSESGGSAPEVITVRPPVVLPSLVVAHRVEHVAALDAEHDLLRRNAVRHPGFLPAEELEVLRRA</sequence>
<dbReference type="RefSeq" id="WP_010940121.1">
    <property type="nucleotide sequence ID" value="NC_002937.3"/>
</dbReference>
<keyword evidence="3" id="KW-1185">Reference proteome</keyword>
<dbReference type="PATRIC" id="fig|882.5.peg.2577"/>
<name>Q727K0_NITV2</name>
<accession>Q727K0</accession>
<evidence type="ECO:0000313" key="3">
    <source>
        <dbReference type="Proteomes" id="UP000002194"/>
    </source>
</evidence>
<dbReference type="EnsemblBacteria" id="AAS97327">
    <property type="protein sequence ID" value="AAS97327"/>
    <property type="gene ID" value="DVU_2855"/>
</dbReference>
<evidence type="ECO:0000259" key="1">
    <source>
        <dbReference type="Pfam" id="PF07157"/>
    </source>
</evidence>
<gene>
    <name evidence="2" type="ordered locus">DVU_2855</name>
</gene>
<dbReference type="AlphaFoldDB" id="Q727K0"/>
<dbReference type="Pfam" id="PF07157">
    <property type="entry name" value="DNA_circ_N"/>
    <property type="match status" value="1"/>
</dbReference>
<evidence type="ECO:0000313" key="2">
    <source>
        <dbReference type="EMBL" id="AAS97327.1"/>
    </source>
</evidence>
<dbReference type="EMBL" id="AE017285">
    <property type="protein sequence ID" value="AAS97327.1"/>
    <property type="molecule type" value="Genomic_DNA"/>
</dbReference>
<dbReference type="eggNOG" id="COG4228">
    <property type="taxonomic scope" value="Bacteria"/>
</dbReference>
<reference evidence="2 3" key="1">
    <citation type="journal article" date="2004" name="Nat. Biotechnol.">
        <title>The genome sequence of the anaerobic, sulfate-reducing bacterium Desulfovibrio vulgaris Hildenborough.</title>
        <authorList>
            <person name="Heidelberg J.F."/>
            <person name="Seshadri R."/>
            <person name="Haveman S.A."/>
            <person name="Hemme C.L."/>
            <person name="Paulsen I.T."/>
            <person name="Kolonay J.F."/>
            <person name="Eisen J.A."/>
            <person name="Ward N."/>
            <person name="Methe B."/>
            <person name="Brinkac L.M."/>
            <person name="Daugherty S.C."/>
            <person name="Deboy R.T."/>
            <person name="Dodson R.J."/>
            <person name="Durkin A.S."/>
            <person name="Madupu R."/>
            <person name="Nelson W.C."/>
            <person name="Sullivan S.A."/>
            <person name="Fouts D."/>
            <person name="Haft D.H."/>
            <person name="Selengut J."/>
            <person name="Peterson J.D."/>
            <person name="Davidsen T.M."/>
            <person name="Zafar N."/>
            <person name="Zhou L."/>
            <person name="Radune D."/>
            <person name="Dimitrov G."/>
            <person name="Hance M."/>
            <person name="Tran K."/>
            <person name="Khouri H."/>
            <person name="Gill J."/>
            <person name="Utterback T.R."/>
            <person name="Feldblyum T.V."/>
            <person name="Wall J.D."/>
            <person name="Voordouw G."/>
            <person name="Fraser C.M."/>
        </authorList>
    </citation>
    <scope>NUCLEOTIDE SEQUENCE [LARGE SCALE GENOMIC DNA]</scope>
    <source>
        <strain evidence="3">ATCC 29579 / DSM 644 / NCIMB 8303 / VKM B-1760 / Hildenborough</strain>
    </source>
</reference>
<feature type="domain" description="DNA circulation N-terminal" evidence="1">
    <location>
        <begin position="11"/>
        <end position="97"/>
    </location>
</feature>
<dbReference type="KEGG" id="dvu:DVU_2855"/>
<dbReference type="STRING" id="882.DVU_2855"/>